<organism evidence="3 4">
    <name type="scientific">Leptolinea tardivitalis</name>
    <dbReference type="NCBI Taxonomy" id="229920"/>
    <lineage>
        <taxon>Bacteria</taxon>
        <taxon>Bacillati</taxon>
        <taxon>Chloroflexota</taxon>
        <taxon>Anaerolineae</taxon>
        <taxon>Anaerolineales</taxon>
        <taxon>Anaerolineaceae</taxon>
        <taxon>Leptolinea</taxon>
    </lineage>
</organism>
<gene>
    <name evidence="3" type="ORF">ADM99_07860</name>
</gene>
<dbReference type="Pfam" id="PF26626">
    <property type="entry name" value="DUF8201"/>
    <property type="match status" value="1"/>
</dbReference>
<name>A0A0P6WS50_9CHLR</name>
<feature type="transmembrane region" description="Helical" evidence="1">
    <location>
        <begin position="393"/>
        <end position="415"/>
    </location>
</feature>
<keyword evidence="1" id="KW-0812">Transmembrane</keyword>
<keyword evidence="1" id="KW-0472">Membrane</keyword>
<feature type="transmembrane region" description="Helical" evidence="1">
    <location>
        <begin position="104"/>
        <end position="122"/>
    </location>
</feature>
<dbReference type="OrthoDB" id="344987at2"/>
<dbReference type="Proteomes" id="UP000050430">
    <property type="component" value="Unassembled WGS sequence"/>
</dbReference>
<evidence type="ECO:0000256" key="1">
    <source>
        <dbReference type="SAM" id="Phobius"/>
    </source>
</evidence>
<feature type="transmembrane region" description="Helical" evidence="1">
    <location>
        <begin position="458"/>
        <end position="477"/>
    </location>
</feature>
<dbReference type="NCBIfam" id="NF047510">
    <property type="entry name" value="LIC_10190_fam"/>
    <property type="match status" value="1"/>
</dbReference>
<keyword evidence="1" id="KW-1133">Transmembrane helix</keyword>
<feature type="transmembrane region" description="Helical" evidence="1">
    <location>
        <begin position="264"/>
        <end position="292"/>
    </location>
</feature>
<comment type="caution">
    <text evidence="3">The sequence shown here is derived from an EMBL/GenBank/DDBJ whole genome shotgun (WGS) entry which is preliminary data.</text>
</comment>
<dbReference type="AlphaFoldDB" id="A0A0P6WS50"/>
<evidence type="ECO:0000259" key="2">
    <source>
        <dbReference type="Pfam" id="PF26626"/>
    </source>
</evidence>
<evidence type="ECO:0000313" key="3">
    <source>
        <dbReference type="EMBL" id="KPL72941.1"/>
    </source>
</evidence>
<dbReference type="STRING" id="229920.ADM99_07860"/>
<sequence>MLATILISLYSIVMLVIYGAGFLSFARKVLKIQPAEPPTLWQAGFAGFIPLIWITSLISIFLPIGEIAAFLMLIGAVGLAIRLIRIHPDWVAAWRQSFQKQHVLTWLTICISLITTLVLSTLKPGNSDTGLYHAQAIRWIETFPVVPGLGNLHSRLAYNSNWFPLQAGFSFAFLDLRSFHLMGAVLTGLCLVYFGGGLQGLIKADLRLSHWMRLAFLPLTFYVLASEISSTGTDLPVTLFTWVILCVWLDTLEKPSGSPDWRHVLLVSLPVMLVSIKLSAFPLLLVTLWVLVPGLRTNVGRRTIWSTIIFVLLFCLPWLTRNVIISGYLVYPQTMLDIFNVPWKMPIQGVKDEAEWIVSWARFPRMDKELVLAMPVTQWAPMWFDDLSKNRQIILLVLAAAPFGFGLAALTAWIFFRKSFKDWFHPFTLSLPLWLVTYTGILFWFFSVPRYRFGNGVLMAGLVLVVLCGLGLFRSILKPMTRFIPSGLAVLIIGYTVVVLATSYDPKTLPVRWILPADYVNLPTEPCGFSNFGVACATQYQQCGYKPFPCVPQVVPNVYMRGKSFGDGFEVR</sequence>
<dbReference type="InterPro" id="IPR058065">
    <property type="entry name" value="LIC_10190-like"/>
</dbReference>
<proteinExistence type="predicted"/>
<feature type="transmembrane region" description="Helical" evidence="1">
    <location>
        <begin position="179"/>
        <end position="198"/>
    </location>
</feature>
<protein>
    <recommendedName>
        <fullName evidence="2">DUF8201 domain-containing protein</fullName>
    </recommendedName>
</protein>
<feature type="transmembrane region" description="Helical" evidence="1">
    <location>
        <begin position="304"/>
        <end position="331"/>
    </location>
</feature>
<dbReference type="RefSeq" id="WP_062420926.1">
    <property type="nucleotide sequence ID" value="NZ_BBYA01000008.1"/>
</dbReference>
<feature type="domain" description="DUF8201" evidence="2">
    <location>
        <begin position="1"/>
        <end position="459"/>
    </location>
</feature>
<keyword evidence="4" id="KW-1185">Reference proteome</keyword>
<feature type="transmembrane region" description="Helical" evidence="1">
    <location>
        <begin position="483"/>
        <end position="504"/>
    </location>
</feature>
<feature type="transmembrane region" description="Helical" evidence="1">
    <location>
        <begin position="6"/>
        <end position="26"/>
    </location>
</feature>
<feature type="transmembrane region" description="Helical" evidence="1">
    <location>
        <begin position="67"/>
        <end position="84"/>
    </location>
</feature>
<dbReference type="EMBL" id="LGCK01000007">
    <property type="protein sequence ID" value="KPL72941.1"/>
    <property type="molecule type" value="Genomic_DNA"/>
</dbReference>
<reference evidence="3 4" key="1">
    <citation type="submission" date="2015-07" db="EMBL/GenBank/DDBJ databases">
        <title>Genome sequence of Leptolinea tardivitalis DSM 16556.</title>
        <authorList>
            <person name="Hemp J."/>
            <person name="Ward L.M."/>
            <person name="Pace L.A."/>
            <person name="Fischer W.W."/>
        </authorList>
    </citation>
    <scope>NUCLEOTIDE SEQUENCE [LARGE SCALE GENOMIC DNA]</scope>
    <source>
        <strain evidence="3 4">YMTK-2</strain>
    </source>
</reference>
<evidence type="ECO:0000313" key="4">
    <source>
        <dbReference type="Proteomes" id="UP000050430"/>
    </source>
</evidence>
<feature type="transmembrane region" description="Helical" evidence="1">
    <location>
        <begin position="38"/>
        <end position="61"/>
    </location>
</feature>
<feature type="transmembrane region" description="Helical" evidence="1">
    <location>
        <begin position="427"/>
        <end position="446"/>
    </location>
</feature>
<dbReference type="InterPro" id="IPR058514">
    <property type="entry name" value="DUF8201"/>
</dbReference>
<accession>A0A0P6WS50</accession>